<proteinExistence type="predicted"/>
<dbReference type="Proteomes" id="UP001529514">
    <property type="component" value="Chromosome"/>
</dbReference>
<keyword evidence="1" id="KW-0413">Isomerase</keyword>
<dbReference type="PANTHER" id="PTHR21198">
    <property type="entry name" value="GLUTAMATE RACEMASE"/>
    <property type="match status" value="1"/>
</dbReference>
<dbReference type="SUPFAM" id="SSF53681">
    <property type="entry name" value="Aspartate/glutamate racemase"/>
    <property type="match status" value="2"/>
</dbReference>
<dbReference type="PANTHER" id="PTHR21198:SF7">
    <property type="entry name" value="ASPARTATE-GLUTAMATE RACEMASE FAMILY"/>
    <property type="match status" value="1"/>
</dbReference>
<name>A0ABM8JWQ8_9GAMM</name>
<keyword evidence="3" id="KW-1185">Reference proteome</keyword>
<dbReference type="RefSeq" id="WP_374052654.1">
    <property type="nucleotide sequence ID" value="NZ_AP028978.1"/>
</dbReference>
<accession>A0ABM8JWQ8</accession>
<dbReference type="InterPro" id="IPR001920">
    <property type="entry name" value="Asp/Glu_race"/>
</dbReference>
<protein>
    <submittedName>
        <fullName evidence="2">Broad specificity amino-acid racemase RacX</fullName>
    </submittedName>
</protein>
<gene>
    <name evidence="2" type="primary">racX</name>
    <name evidence="2" type="ORF">TCT1_06700</name>
</gene>
<reference evidence="2 3" key="1">
    <citation type="submission" date="2023-10" db="EMBL/GenBank/DDBJ databases">
        <title>Xenorhabdus taiwanensis sp. nov., a symbiotic bacterium associated with the entomopathogenic nematode Steinernema taiwanensis.</title>
        <authorList>
            <person name="Tseng C.T."/>
            <person name="Shu H.Y."/>
            <person name="Chen M.H."/>
            <person name="Fang Y.J."/>
            <person name="Wu T.L."/>
            <person name="Lin Y.C."/>
            <person name="Huang C.J."/>
        </authorList>
    </citation>
    <scope>NUCLEOTIDE SEQUENCE [LARGE SCALE GENOMIC DNA]</scope>
    <source>
        <strain evidence="2 3">TCT-1</strain>
    </source>
</reference>
<dbReference type="InterPro" id="IPR015942">
    <property type="entry name" value="Asp/Glu/hydantoin_racemase"/>
</dbReference>
<dbReference type="Pfam" id="PF01177">
    <property type="entry name" value="Asp_Glu_race"/>
    <property type="match status" value="1"/>
</dbReference>
<evidence type="ECO:0000313" key="2">
    <source>
        <dbReference type="EMBL" id="BET95749.1"/>
    </source>
</evidence>
<organism evidence="2 3">
    <name type="scientific">Xenorhabdus taiwanensis</name>
    <dbReference type="NCBI Taxonomy" id="3085177"/>
    <lineage>
        <taxon>Bacteria</taxon>
        <taxon>Pseudomonadati</taxon>
        <taxon>Pseudomonadota</taxon>
        <taxon>Gammaproteobacteria</taxon>
        <taxon>Enterobacterales</taxon>
        <taxon>Morganellaceae</taxon>
        <taxon>Xenorhabdus</taxon>
    </lineage>
</organism>
<sequence>MPFSIGVLAGMGPKSTAPFVDMLVNASQTLYGAKYDMDFPKMHIISLPSPFYPGKAIDDTRMIMALQSGIADLVKAEVDLIVVPCNLAHKYYTDMENASAGIPILHIADCALKKITTDDKKVAVIGTEPTIDAGFYQARIHAAGKEPVLSEELRKRTTELIILIKEKGFENKDVMIAWDSILSCAEALRVHVLLLACTDISPLIKNSINQSLKIVDTASSLAEAAIHTFYTLKKTTAGKSKL</sequence>
<dbReference type="EMBL" id="AP028978">
    <property type="protein sequence ID" value="BET95749.1"/>
    <property type="molecule type" value="Genomic_DNA"/>
</dbReference>
<evidence type="ECO:0000256" key="1">
    <source>
        <dbReference type="ARBA" id="ARBA00023235"/>
    </source>
</evidence>
<dbReference type="Gene3D" id="3.40.50.1860">
    <property type="match status" value="2"/>
</dbReference>
<evidence type="ECO:0000313" key="3">
    <source>
        <dbReference type="Proteomes" id="UP001529514"/>
    </source>
</evidence>